<sequence length="274" mass="30079">MDERETVGRRYSEHLTDHDLLTLAGGRADQVAVLRREPTLVLDLLDRPGVADAVMAARCAEAGRFSYLSPFLVFAAAVHRVSNALVGSSYVTDRAGPRFRVPVFDGPVLAAFATQPAHRLFLAELLASYARIASGVVWRRDEHGWRRQRWDELDLPRLAALLGAVPTREQPGIWRRIGDGALFLAGVFPEYARRSLGLVEVARLQRATGLRLATAEGDVCDLLEELAAAAYERVGAGMPRTVAEAPRSARRMLTLVADRYLFPVAADWLPAPGT</sequence>
<evidence type="ECO:0000313" key="2">
    <source>
        <dbReference type="Proteomes" id="UP000586918"/>
    </source>
</evidence>
<organism evidence="1 2">
    <name type="scientific">Pseudonocardia bannensis</name>
    <dbReference type="NCBI Taxonomy" id="630973"/>
    <lineage>
        <taxon>Bacteria</taxon>
        <taxon>Bacillati</taxon>
        <taxon>Actinomycetota</taxon>
        <taxon>Actinomycetes</taxon>
        <taxon>Pseudonocardiales</taxon>
        <taxon>Pseudonocardiaceae</taxon>
        <taxon>Pseudonocardia</taxon>
    </lineage>
</organism>
<protein>
    <submittedName>
        <fullName evidence="1">Uncharacterized protein</fullName>
    </submittedName>
</protein>
<dbReference type="RefSeq" id="WP_169412715.1">
    <property type="nucleotide sequence ID" value="NZ_JAAXKZ010000030.1"/>
</dbReference>
<proteinExistence type="predicted"/>
<name>A0A848DHT2_9PSEU</name>
<gene>
    <name evidence="1" type="ORF">HF519_10780</name>
</gene>
<evidence type="ECO:0000313" key="1">
    <source>
        <dbReference type="EMBL" id="NMH92044.1"/>
    </source>
</evidence>
<comment type="caution">
    <text evidence="1">The sequence shown here is derived from an EMBL/GenBank/DDBJ whole genome shotgun (WGS) entry which is preliminary data.</text>
</comment>
<dbReference type="AlphaFoldDB" id="A0A848DHT2"/>
<dbReference type="Proteomes" id="UP000586918">
    <property type="component" value="Unassembled WGS sequence"/>
</dbReference>
<keyword evidence="2" id="KW-1185">Reference proteome</keyword>
<accession>A0A848DHT2</accession>
<dbReference type="EMBL" id="JAAXKZ010000030">
    <property type="protein sequence ID" value="NMH92044.1"/>
    <property type="molecule type" value="Genomic_DNA"/>
</dbReference>
<reference evidence="1 2" key="1">
    <citation type="submission" date="2020-04" db="EMBL/GenBank/DDBJ databases">
        <authorList>
            <person name="Klaysubun C."/>
            <person name="Duangmal K."/>
            <person name="Lipun K."/>
        </authorList>
    </citation>
    <scope>NUCLEOTIDE SEQUENCE [LARGE SCALE GENOMIC DNA]</scope>
    <source>
        <strain evidence="1 2">DSM 45300</strain>
    </source>
</reference>